<evidence type="ECO:0000256" key="4">
    <source>
        <dbReference type="PIRSR" id="PIRSR600246-3"/>
    </source>
</evidence>
<dbReference type="Gene3D" id="3.20.20.380">
    <property type="entry name" value="Copper homeostasis (CutC) domain"/>
    <property type="match status" value="1"/>
</dbReference>
<evidence type="ECO:0000256" key="3">
    <source>
        <dbReference type="PIRSR" id="PIRSR600246-1"/>
    </source>
</evidence>
<dbReference type="SUPFAM" id="SSF56235">
    <property type="entry name" value="N-terminal nucleophile aminohydrolases (Ntn hydrolases)"/>
    <property type="match status" value="1"/>
</dbReference>
<comment type="caution">
    <text evidence="5">The sequence shown here is derived from an EMBL/GenBank/DDBJ whole genome shotgun (WGS) entry which is preliminary data.</text>
</comment>
<dbReference type="AlphaFoldDB" id="A0AA38XLZ7"/>
<organism evidence="5">
    <name type="scientific">Knufia peltigerae</name>
    <dbReference type="NCBI Taxonomy" id="1002370"/>
    <lineage>
        <taxon>Eukaryota</taxon>
        <taxon>Fungi</taxon>
        <taxon>Dikarya</taxon>
        <taxon>Ascomycota</taxon>
        <taxon>Pezizomycotina</taxon>
        <taxon>Eurotiomycetes</taxon>
        <taxon>Chaetothyriomycetidae</taxon>
        <taxon>Chaetothyriales</taxon>
        <taxon>Trichomeriaceae</taxon>
        <taxon>Knufia</taxon>
    </lineage>
</organism>
<dbReference type="FunFam" id="3.60.20.30:FF:000005">
    <property type="entry name" value="N(4)-(Beta-N-acetylglucosaminyl)-L-asparaginase"/>
    <property type="match status" value="1"/>
</dbReference>
<comment type="similarity">
    <text evidence="1">Belongs to the CutC family.</text>
</comment>
<dbReference type="PANTHER" id="PTHR12598:SF0">
    <property type="entry name" value="COPPER HOMEOSTASIS PROTEIN CUTC HOMOLOG"/>
    <property type="match status" value="1"/>
</dbReference>
<name>A0AA38XLZ7_9EURO</name>
<feature type="active site" description="Nucleophile" evidence="3">
    <location>
        <position position="193"/>
    </location>
</feature>
<dbReference type="Gene3D" id="3.60.20.30">
    <property type="entry name" value="(Glycosyl)asparaginase"/>
    <property type="match status" value="1"/>
</dbReference>
<protein>
    <recommendedName>
        <fullName evidence="2">Copper homeostasis protein cutC homolog</fullName>
    </recommendedName>
</protein>
<accession>A0AA38XLZ7</accession>
<dbReference type="CDD" id="cd04513">
    <property type="entry name" value="Glycosylasparaginase"/>
    <property type="match status" value="1"/>
</dbReference>
<evidence type="ECO:0000256" key="2">
    <source>
        <dbReference type="ARBA" id="ARBA00019014"/>
    </source>
</evidence>
<evidence type="ECO:0000256" key="1">
    <source>
        <dbReference type="ARBA" id="ARBA00007768"/>
    </source>
</evidence>
<dbReference type="InterPro" id="IPR005627">
    <property type="entry name" value="CutC-like"/>
</dbReference>
<sequence>MQTEAKMVDRRQFLQVGALAAGVAALPVVKARTHGGAKVVSTWDFGVPANQAAWKVLAQGGSALDAVEAGARWAESELCNPTVGHCGNPDRDGVLSLDASIMDGDGRCGAVAALVDILHPVSVARRVMENSPHVLLVGEGAQQFAVQQGFQRQHLLTPKAEAAWREWLKTEKYAPQINAERRGLPGNSDNHDTIGMLALDAKGNLAGACTTSGMAWKLHGRVGDSPIIGAGLYVDNEVGAATASGVGEEMIRNAASFLVVELMRQGRSPAQACREAIDRVVRKRPEASRTLQVCFLAMNKHGEVGAYALHRGFVYAVCDAQRQDDLRDSPSIYTSTQANSVASALAAQAGGADRIELFDNLAEGGTTPSFASIAIARERLQIPLFVLVRPRPGDFHYDALETELMLRDIAQCRALGCDGVVIGALDVQGGIDLPLCRELLRAAGPLQVTFHRAFDAVCDLPAALEQVIGLGCQRVLTSGGQASAEAGAEVLAALVAQAAGRISVMAGAGLGPGNIAAVARKTGCLELHASAKGQRRSAMQFQNPALRGLDPDWSQTATATVAALRQALDG</sequence>
<dbReference type="GO" id="GO:0016787">
    <property type="term" value="F:hydrolase activity"/>
    <property type="evidence" value="ECO:0007669"/>
    <property type="project" value="InterPro"/>
</dbReference>
<proteinExistence type="inferred from homology"/>
<evidence type="ECO:0000313" key="5">
    <source>
        <dbReference type="EMBL" id="KAJ9615957.1"/>
    </source>
</evidence>
<dbReference type="EMBL" id="JAPDRN010000177">
    <property type="protein sequence ID" value="KAJ9615957.1"/>
    <property type="molecule type" value="Genomic_DNA"/>
</dbReference>
<reference evidence="5" key="1">
    <citation type="submission" date="2022-10" db="EMBL/GenBank/DDBJ databases">
        <title>Culturing micro-colonial fungi from biological soil crusts in the Mojave desert and describing Neophaeococcomyces mojavensis, and introducing the new genera and species Taxawa tesnikishii.</title>
        <authorList>
            <person name="Kurbessoian T."/>
            <person name="Stajich J.E."/>
        </authorList>
    </citation>
    <scope>NUCLEOTIDE SEQUENCE</scope>
    <source>
        <strain evidence="5">TK_35</strain>
    </source>
</reference>
<dbReference type="HAMAP" id="MF_00795">
    <property type="entry name" value="CutC"/>
    <property type="match status" value="1"/>
</dbReference>
<dbReference type="InterPro" id="IPR036822">
    <property type="entry name" value="CutC-like_dom_sf"/>
</dbReference>
<dbReference type="GO" id="GO:0005507">
    <property type="term" value="F:copper ion binding"/>
    <property type="evidence" value="ECO:0007669"/>
    <property type="project" value="TreeGrafter"/>
</dbReference>
<dbReference type="PROSITE" id="PS51318">
    <property type="entry name" value="TAT"/>
    <property type="match status" value="1"/>
</dbReference>
<feature type="site" description="Cleavage; by autolysis" evidence="4">
    <location>
        <begin position="192"/>
        <end position="193"/>
    </location>
</feature>
<dbReference type="Pfam" id="PF03932">
    <property type="entry name" value="CutC"/>
    <property type="match status" value="1"/>
</dbReference>
<dbReference type="Pfam" id="PF01112">
    <property type="entry name" value="Asparaginase_2"/>
    <property type="match status" value="1"/>
</dbReference>
<dbReference type="InterPro" id="IPR029055">
    <property type="entry name" value="Ntn_hydrolases_N"/>
</dbReference>
<dbReference type="SUPFAM" id="SSF110395">
    <property type="entry name" value="CutC-like"/>
    <property type="match status" value="1"/>
</dbReference>
<dbReference type="PANTHER" id="PTHR12598">
    <property type="entry name" value="COPPER HOMEOSTASIS PROTEIN CUTC"/>
    <property type="match status" value="1"/>
</dbReference>
<dbReference type="InterPro" id="IPR000246">
    <property type="entry name" value="Peptidase_T2"/>
</dbReference>
<gene>
    <name evidence="5" type="ORF">H2204_014232</name>
</gene>
<dbReference type="InterPro" id="IPR006311">
    <property type="entry name" value="TAT_signal"/>
</dbReference>